<evidence type="ECO:0000256" key="1">
    <source>
        <dbReference type="ARBA" id="ARBA00023015"/>
    </source>
</evidence>
<feature type="DNA-binding region" description="H-T-H motif" evidence="4">
    <location>
        <begin position="41"/>
        <end position="60"/>
    </location>
</feature>
<dbReference type="SUPFAM" id="SSF46689">
    <property type="entry name" value="Homeodomain-like"/>
    <property type="match status" value="1"/>
</dbReference>
<dbReference type="PROSITE" id="PS50977">
    <property type="entry name" value="HTH_TETR_2"/>
    <property type="match status" value="1"/>
</dbReference>
<evidence type="ECO:0000313" key="6">
    <source>
        <dbReference type="EMBL" id="RAK25677.1"/>
    </source>
</evidence>
<reference evidence="6 7" key="1">
    <citation type="submission" date="2018-06" db="EMBL/GenBank/DDBJ databases">
        <title>Genomic Encyclopedia of Type Strains, Phase III (KMG-III): the genomes of soil and plant-associated and newly described type strains.</title>
        <authorList>
            <person name="Whitman W."/>
        </authorList>
    </citation>
    <scope>NUCLEOTIDE SEQUENCE [LARGE SCALE GENOMIC DNA]</scope>
    <source>
        <strain evidence="6 7">CGMCC 4.7090</strain>
    </source>
</reference>
<gene>
    <name evidence="6" type="ORF">B0I29_13128</name>
</gene>
<evidence type="ECO:0000256" key="2">
    <source>
        <dbReference type="ARBA" id="ARBA00023125"/>
    </source>
</evidence>
<keyword evidence="7" id="KW-1185">Reference proteome</keyword>
<dbReference type="InterPro" id="IPR050109">
    <property type="entry name" value="HTH-type_TetR-like_transc_reg"/>
</dbReference>
<dbReference type="InterPro" id="IPR001647">
    <property type="entry name" value="HTH_TetR"/>
</dbReference>
<organism evidence="6 7">
    <name type="scientific">Actinoplanes lutulentus</name>
    <dbReference type="NCBI Taxonomy" id="1287878"/>
    <lineage>
        <taxon>Bacteria</taxon>
        <taxon>Bacillati</taxon>
        <taxon>Actinomycetota</taxon>
        <taxon>Actinomycetes</taxon>
        <taxon>Micromonosporales</taxon>
        <taxon>Micromonosporaceae</taxon>
        <taxon>Actinoplanes</taxon>
    </lineage>
</organism>
<dbReference type="Gene3D" id="1.10.357.10">
    <property type="entry name" value="Tetracycline Repressor, domain 2"/>
    <property type="match status" value="1"/>
</dbReference>
<protein>
    <submittedName>
        <fullName evidence="6">TetR family transcriptional regulator</fullName>
    </submittedName>
</protein>
<evidence type="ECO:0000256" key="4">
    <source>
        <dbReference type="PROSITE-ProRule" id="PRU00335"/>
    </source>
</evidence>
<dbReference type="InterPro" id="IPR036271">
    <property type="entry name" value="Tet_transcr_reg_TetR-rel_C_sf"/>
</dbReference>
<comment type="caution">
    <text evidence="6">The sequence shown here is derived from an EMBL/GenBank/DDBJ whole genome shotgun (WGS) entry which is preliminary data.</text>
</comment>
<dbReference type="EMBL" id="QLMJ01000031">
    <property type="protein sequence ID" value="RAK25677.1"/>
    <property type="molecule type" value="Genomic_DNA"/>
</dbReference>
<dbReference type="PANTHER" id="PTHR30055:SF148">
    <property type="entry name" value="TETR-FAMILY TRANSCRIPTIONAL REGULATOR"/>
    <property type="match status" value="1"/>
</dbReference>
<dbReference type="OrthoDB" id="9796019at2"/>
<proteinExistence type="predicted"/>
<dbReference type="Proteomes" id="UP000249341">
    <property type="component" value="Unassembled WGS sequence"/>
</dbReference>
<dbReference type="AlphaFoldDB" id="A0A327YY80"/>
<dbReference type="PROSITE" id="PS01081">
    <property type="entry name" value="HTH_TETR_1"/>
    <property type="match status" value="1"/>
</dbReference>
<keyword evidence="2 4" id="KW-0238">DNA-binding</keyword>
<dbReference type="Gene3D" id="1.10.10.60">
    <property type="entry name" value="Homeodomain-like"/>
    <property type="match status" value="1"/>
</dbReference>
<keyword evidence="3" id="KW-0804">Transcription</keyword>
<evidence type="ECO:0000313" key="7">
    <source>
        <dbReference type="Proteomes" id="UP000249341"/>
    </source>
</evidence>
<dbReference type="InterPro" id="IPR009057">
    <property type="entry name" value="Homeodomain-like_sf"/>
</dbReference>
<dbReference type="InterPro" id="IPR023772">
    <property type="entry name" value="DNA-bd_HTH_TetR-type_CS"/>
</dbReference>
<dbReference type="Pfam" id="PF00440">
    <property type="entry name" value="TetR_N"/>
    <property type="match status" value="1"/>
</dbReference>
<name>A0A327YY80_9ACTN</name>
<accession>A0A327YY80</accession>
<dbReference type="PANTHER" id="PTHR30055">
    <property type="entry name" value="HTH-TYPE TRANSCRIPTIONAL REGULATOR RUTR"/>
    <property type="match status" value="1"/>
</dbReference>
<dbReference type="GO" id="GO:0003700">
    <property type="term" value="F:DNA-binding transcription factor activity"/>
    <property type="evidence" value="ECO:0007669"/>
    <property type="project" value="TreeGrafter"/>
</dbReference>
<dbReference type="SUPFAM" id="SSF48498">
    <property type="entry name" value="Tetracyclin repressor-like, C-terminal domain"/>
    <property type="match status" value="1"/>
</dbReference>
<dbReference type="GO" id="GO:0000976">
    <property type="term" value="F:transcription cis-regulatory region binding"/>
    <property type="evidence" value="ECO:0007669"/>
    <property type="project" value="TreeGrafter"/>
</dbReference>
<dbReference type="InterPro" id="IPR011075">
    <property type="entry name" value="TetR_C"/>
</dbReference>
<evidence type="ECO:0000256" key="3">
    <source>
        <dbReference type="ARBA" id="ARBA00023163"/>
    </source>
</evidence>
<dbReference type="Pfam" id="PF16859">
    <property type="entry name" value="TetR_C_11"/>
    <property type="match status" value="1"/>
</dbReference>
<evidence type="ECO:0000259" key="5">
    <source>
        <dbReference type="PROSITE" id="PS50977"/>
    </source>
</evidence>
<feature type="domain" description="HTH tetR-type" evidence="5">
    <location>
        <begin position="18"/>
        <end position="78"/>
    </location>
</feature>
<keyword evidence="1" id="KW-0805">Transcription regulation</keyword>
<sequence length="193" mass="20332">MAELTRRTSGVRHGGRSAQVVDRVRAAVLAEITRLGFAGITIDGVAKAAGVNRTTIYRRWPTKAELLGAVAEPILAELGTDPATGSFRGDLLVLMRRLRDSAARPEGRLLSDAIRSSAAELQDLVTRASVRTLGPFERAAERAVARGEIGDAARAAVAAHLAFSGLVMWEQVRGAPAGDADCVLILETVLGPA</sequence>
<dbReference type="RefSeq" id="WP_111655039.1">
    <property type="nucleotide sequence ID" value="NZ_JACHWI010000008.1"/>
</dbReference>